<evidence type="ECO:0000256" key="10">
    <source>
        <dbReference type="ARBA" id="ARBA00022840"/>
    </source>
</evidence>
<evidence type="ECO:0000256" key="3">
    <source>
        <dbReference type="ARBA" id="ARBA00012438"/>
    </source>
</evidence>
<dbReference type="InterPro" id="IPR003660">
    <property type="entry name" value="HAMP_dom"/>
</dbReference>
<feature type="transmembrane region" description="Helical" evidence="14">
    <location>
        <begin position="28"/>
        <end position="49"/>
    </location>
</feature>
<evidence type="ECO:0000256" key="5">
    <source>
        <dbReference type="ARBA" id="ARBA00022553"/>
    </source>
</evidence>
<dbReference type="InterPro" id="IPR005467">
    <property type="entry name" value="His_kinase_dom"/>
</dbReference>
<dbReference type="GO" id="GO:0005524">
    <property type="term" value="F:ATP binding"/>
    <property type="evidence" value="ECO:0007669"/>
    <property type="project" value="UniProtKB-KW"/>
</dbReference>
<evidence type="ECO:0000313" key="18">
    <source>
        <dbReference type="Proteomes" id="UP000037043"/>
    </source>
</evidence>
<dbReference type="CDD" id="cd00075">
    <property type="entry name" value="HATPase"/>
    <property type="match status" value="1"/>
</dbReference>
<evidence type="ECO:0000259" key="15">
    <source>
        <dbReference type="PROSITE" id="PS50109"/>
    </source>
</evidence>
<keyword evidence="7 14" id="KW-0812">Transmembrane</keyword>
<evidence type="ECO:0000256" key="13">
    <source>
        <dbReference type="ARBA" id="ARBA00023136"/>
    </source>
</evidence>
<dbReference type="InterPro" id="IPR050398">
    <property type="entry name" value="HssS/ArlS-like"/>
</dbReference>
<evidence type="ECO:0000256" key="12">
    <source>
        <dbReference type="ARBA" id="ARBA00023012"/>
    </source>
</evidence>
<accession>A0A0L6ZAM8</accession>
<keyword evidence="8" id="KW-0547">Nucleotide-binding</keyword>
<dbReference type="CDD" id="cd00082">
    <property type="entry name" value="HisKA"/>
    <property type="match status" value="1"/>
</dbReference>
<evidence type="ECO:0000256" key="6">
    <source>
        <dbReference type="ARBA" id="ARBA00022679"/>
    </source>
</evidence>
<feature type="domain" description="HAMP" evidence="16">
    <location>
        <begin position="203"/>
        <end position="255"/>
    </location>
</feature>
<comment type="catalytic activity">
    <reaction evidence="1">
        <text>ATP + protein L-histidine = ADP + protein N-phospho-L-histidine.</text>
        <dbReference type="EC" id="2.7.13.3"/>
    </reaction>
</comment>
<dbReference type="Gene3D" id="6.10.340.10">
    <property type="match status" value="1"/>
</dbReference>
<keyword evidence="4" id="KW-1003">Cell membrane</keyword>
<dbReference type="EC" id="2.7.13.3" evidence="3"/>
<evidence type="ECO:0000256" key="1">
    <source>
        <dbReference type="ARBA" id="ARBA00000085"/>
    </source>
</evidence>
<keyword evidence="12" id="KW-0902">Two-component regulatory system</keyword>
<feature type="transmembrane region" description="Helical" evidence="14">
    <location>
        <begin position="176"/>
        <end position="197"/>
    </location>
</feature>
<comment type="caution">
    <text evidence="17">The sequence shown here is derived from an EMBL/GenBank/DDBJ whole genome shotgun (WGS) entry which is preliminary data.</text>
</comment>
<gene>
    <name evidence="17" type="primary">srrB</name>
    <name evidence="17" type="ORF">CLHOM_15960</name>
</gene>
<reference evidence="18" key="1">
    <citation type="submission" date="2015-08" db="EMBL/GenBank/DDBJ databases">
        <title>Genome sequence of the strict anaerobe Clostridium homopropionicum LuHBu1 (DSM 5847T).</title>
        <authorList>
            <person name="Poehlein A."/>
            <person name="Beck M."/>
            <person name="Schiel-Bengelsdorf B."/>
            <person name="Bengelsdorf F.R."/>
            <person name="Daniel R."/>
            <person name="Duerre P."/>
        </authorList>
    </citation>
    <scope>NUCLEOTIDE SEQUENCE [LARGE SCALE GENOMIC DNA]</scope>
    <source>
        <strain evidence="18">DSM 5847</strain>
    </source>
</reference>
<keyword evidence="9" id="KW-0418">Kinase</keyword>
<dbReference type="PANTHER" id="PTHR45528:SF1">
    <property type="entry name" value="SENSOR HISTIDINE KINASE CPXA"/>
    <property type="match status" value="1"/>
</dbReference>
<dbReference type="FunFam" id="3.30.565.10:FF:000006">
    <property type="entry name" value="Sensor histidine kinase WalK"/>
    <property type="match status" value="1"/>
</dbReference>
<keyword evidence="18" id="KW-1185">Reference proteome</keyword>
<keyword evidence="13 14" id="KW-0472">Membrane</keyword>
<dbReference type="PANTHER" id="PTHR45528">
    <property type="entry name" value="SENSOR HISTIDINE KINASE CPXA"/>
    <property type="match status" value="1"/>
</dbReference>
<dbReference type="Gene3D" id="3.30.565.10">
    <property type="entry name" value="Histidine kinase-like ATPase, C-terminal domain"/>
    <property type="match status" value="1"/>
</dbReference>
<comment type="subcellular location">
    <subcellularLocation>
        <location evidence="2">Cell membrane</location>
        <topology evidence="2">Multi-pass membrane protein</topology>
    </subcellularLocation>
</comment>
<dbReference type="AlphaFoldDB" id="A0A0L6ZAM8"/>
<dbReference type="PRINTS" id="PR00344">
    <property type="entry name" value="BCTRLSENSOR"/>
</dbReference>
<dbReference type="Proteomes" id="UP000037043">
    <property type="component" value="Unassembled WGS sequence"/>
</dbReference>
<dbReference type="GO" id="GO:0000155">
    <property type="term" value="F:phosphorelay sensor kinase activity"/>
    <property type="evidence" value="ECO:0007669"/>
    <property type="project" value="InterPro"/>
</dbReference>
<dbReference type="InterPro" id="IPR036890">
    <property type="entry name" value="HATPase_C_sf"/>
</dbReference>
<dbReference type="InterPro" id="IPR036097">
    <property type="entry name" value="HisK_dim/P_sf"/>
</dbReference>
<dbReference type="SMART" id="SM00387">
    <property type="entry name" value="HATPase_c"/>
    <property type="match status" value="1"/>
</dbReference>
<dbReference type="PROSITE" id="PS50885">
    <property type="entry name" value="HAMP"/>
    <property type="match status" value="1"/>
</dbReference>
<evidence type="ECO:0000256" key="2">
    <source>
        <dbReference type="ARBA" id="ARBA00004651"/>
    </source>
</evidence>
<dbReference type="STRING" id="36844.SAMN04488501_11271"/>
<proteinExistence type="predicted"/>
<organism evidence="17 18">
    <name type="scientific">Clostridium homopropionicum DSM 5847</name>
    <dbReference type="NCBI Taxonomy" id="1121318"/>
    <lineage>
        <taxon>Bacteria</taxon>
        <taxon>Bacillati</taxon>
        <taxon>Bacillota</taxon>
        <taxon>Clostridia</taxon>
        <taxon>Eubacteriales</taxon>
        <taxon>Clostridiaceae</taxon>
        <taxon>Clostridium</taxon>
    </lineage>
</organism>
<evidence type="ECO:0000313" key="17">
    <source>
        <dbReference type="EMBL" id="KOA20031.1"/>
    </source>
</evidence>
<dbReference type="Pfam" id="PF00512">
    <property type="entry name" value="HisKA"/>
    <property type="match status" value="1"/>
</dbReference>
<dbReference type="Pfam" id="PF02518">
    <property type="entry name" value="HATPase_c"/>
    <property type="match status" value="1"/>
</dbReference>
<dbReference type="SUPFAM" id="SSF47384">
    <property type="entry name" value="Homodimeric domain of signal transducing histidine kinase"/>
    <property type="match status" value="1"/>
</dbReference>
<evidence type="ECO:0000256" key="14">
    <source>
        <dbReference type="SAM" id="Phobius"/>
    </source>
</evidence>
<dbReference type="SMART" id="SM00304">
    <property type="entry name" value="HAMP"/>
    <property type="match status" value="1"/>
</dbReference>
<keyword evidence="6 17" id="KW-0808">Transferase</keyword>
<evidence type="ECO:0000256" key="8">
    <source>
        <dbReference type="ARBA" id="ARBA00022741"/>
    </source>
</evidence>
<feature type="domain" description="Histidine kinase" evidence="15">
    <location>
        <begin position="270"/>
        <end position="487"/>
    </location>
</feature>
<keyword evidence="5" id="KW-0597">Phosphoprotein</keyword>
<evidence type="ECO:0000259" key="16">
    <source>
        <dbReference type="PROSITE" id="PS50885"/>
    </source>
</evidence>
<dbReference type="SMART" id="SM00388">
    <property type="entry name" value="HisKA"/>
    <property type="match status" value="1"/>
</dbReference>
<name>A0A0L6ZAM8_9CLOT</name>
<dbReference type="PROSITE" id="PS50109">
    <property type="entry name" value="HIS_KIN"/>
    <property type="match status" value="1"/>
</dbReference>
<dbReference type="InterPro" id="IPR003661">
    <property type="entry name" value="HisK_dim/P_dom"/>
</dbReference>
<evidence type="ECO:0000256" key="7">
    <source>
        <dbReference type="ARBA" id="ARBA00022692"/>
    </source>
</evidence>
<dbReference type="PATRIC" id="fig|1121318.3.peg.1606"/>
<evidence type="ECO:0000256" key="9">
    <source>
        <dbReference type="ARBA" id="ARBA00022777"/>
    </source>
</evidence>
<keyword evidence="10" id="KW-0067">ATP-binding</keyword>
<dbReference type="Gene3D" id="1.10.287.130">
    <property type="match status" value="1"/>
</dbReference>
<dbReference type="SUPFAM" id="SSF55874">
    <property type="entry name" value="ATPase domain of HSP90 chaperone/DNA topoisomerase II/histidine kinase"/>
    <property type="match status" value="1"/>
</dbReference>
<dbReference type="InterPro" id="IPR003594">
    <property type="entry name" value="HATPase_dom"/>
</dbReference>
<dbReference type="SUPFAM" id="SSF158472">
    <property type="entry name" value="HAMP domain-like"/>
    <property type="match status" value="1"/>
</dbReference>
<keyword evidence="11 14" id="KW-1133">Transmembrane helix</keyword>
<dbReference type="InterPro" id="IPR004358">
    <property type="entry name" value="Sig_transdc_His_kin-like_C"/>
</dbReference>
<dbReference type="EMBL" id="LHUR01000021">
    <property type="protein sequence ID" value="KOA20031.1"/>
    <property type="molecule type" value="Genomic_DNA"/>
</dbReference>
<dbReference type="GO" id="GO:0005886">
    <property type="term" value="C:plasma membrane"/>
    <property type="evidence" value="ECO:0007669"/>
    <property type="project" value="UniProtKB-SubCell"/>
</dbReference>
<evidence type="ECO:0000256" key="11">
    <source>
        <dbReference type="ARBA" id="ARBA00022989"/>
    </source>
</evidence>
<dbReference type="CDD" id="cd06225">
    <property type="entry name" value="HAMP"/>
    <property type="match status" value="1"/>
</dbReference>
<sequence length="487" mass="55786">MKLHPDYKKVIIMRKKINSLHATLVNNYIVFLILMIVTLFAAVVFIYLITTQSITKTQIPSGLSASHIAKTDYRKIDAKEINKLNGWVEIIENYKIVYLIGNKSDNNNIYSQKDIENFYKSGYIENGYLHSAAWFQGEDRKNYICLVKIPRKSLNARYTLFFTINDPIEGSSKRTLLFVLESFLIIVLLLIINISLYSKITYRKFTKPLELITAGIKKMAKENYETRLDYKAEKEFVAIRDAFNDMADKLQASEAARKETEERKKHMLLNISHDLKTPITTICGYAKALNADMVSEEKDKKKYLQYIIDKSIMVNNLINELFTYTKLDMQSYPLKKEVADFSEFLRETIASLYMEMEDKDFELNLDIPEYEISFSFASVELYRAITNILNNCLKYNPKGTVISINLTDEEEKVILTIRDNGIGMSEELQKNVFNEFIRGDAARQSDGGTGLGLSIAKTIIELHGGSIMLNSQLGKGSEFIITVGKGK</sequence>
<evidence type="ECO:0000256" key="4">
    <source>
        <dbReference type="ARBA" id="ARBA00022475"/>
    </source>
</evidence>
<dbReference type="Pfam" id="PF00672">
    <property type="entry name" value="HAMP"/>
    <property type="match status" value="1"/>
</dbReference>
<protein>
    <recommendedName>
        <fullName evidence="3">histidine kinase</fullName>
        <ecNumber evidence="3">2.7.13.3</ecNumber>
    </recommendedName>
</protein>